<dbReference type="RefSeq" id="WP_101782026.1">
    <property type="nucleotide sequence ID" value="NZ_PKID01000002.1"/>
</dbReference>
<keyword evidence="1" id="KW-0378">Hydrolase</keyword>
<evidence type="ECO:0000313" key="1">
    <source>
        <dbReference type="EMBL" id="PKZ99261.1"/>
    </source>
</evidence>
<proteinExistence type="predicted"/>
<dbReference type="Proteomes" id="UP000234902">
    <property type="component" value="Unassembled WGS sequence"/>
</dbReference>
<keyword evidence="1" id="KW-0347">Helicase</keyword>
<protein>
    <submittedName>
        <fullName evidence="1">Helicase BlpT</fullName>
    </submittedName>
</protein>
<name>A0A2I1U036_STRMT</name>
<sequence length="118" mass="13826">MEDKALITNATQLLSELNKNFQSCKQGTANDIRLQELQNTTLQELKKAEKLNNSILIDLEKFYQSTSLMIGLGSLKLNNQARTAWRNYDKFHYEQVKHVLTIYRPVFEFYSLEFPVFC</sequence>
<dbReference type="GO" id="GO:0004386">
    <property type="term" value="F:helicase activity"/>
    <property type="evidence" value="ECO:0007669"/>
    <property type="project" value="UniProtKB-KW"/>
</dbReference>
<comment type="caution">
    <text evidence="1">The sequence shown here is derived from an EMBL/GenBank/DDBJ whole genome shotgun (WGS) entry which is preliminary data.</text>
</comment>
<keyword evidence="1" id="KW-0547">Nucleotide-binding</keyword>
<keyword evidence="1" id="KW-0067">ATP-binding</keyword>
<dbReference type="EMBL" id="PKID01000002">
    <property type="protein sequence ID" value="PKZ99261.1"/>
    <property type="molecule type" value="Genomic_DNA"/>
</dbReference>
<reference evidence="1 2" key="1">
    <citation type="submission" date="2017-12" db="EMBL/GenBank/DDBJ databases">
        <title>Phylogenetic diversity of female urinary microbiome.</title>
        <authorList>
            <person name="Thomas-White K."/>
            <person name="Wolfe A.J."/>
        </authorList>
    </citation>
    <scope>NUCLEOTIDE SEQUENCE [LARGE SCALE GENOMIC DNA]</scope>
    <source>
        <strain evidence="1 2">UMB0079</strain>
    </source>
</reference>
<evidence type="ECO:0000313" key="2">
    <source>
        <dbReference type="Proteomes" id="UP000234902"/>
    </source>
</evidence>
<accession>A0A2I1U036</accession>
<organism evidence="1 2">
    <name type="scientific">Streptococcus mitis</name>
    <dbReference type="NCBI Taxonomy" id="28037"/>
    <lineage>
        <taxon>Bacteria</taxon>
        <taxon>Bacillati</taxon>
        <taxon>Bacillota</taxon>
        <taxon>Bacilli</taxon>
        <taxon>Lactobacillales</taxon>
        <taxon>Streptococcaceae</taxon>
        <taxon>Streptococcus</taxon>
        <taxon>Streptococcus mitis group</taxon>
    </lineage>
</organism>
<dbReference type="AlphaFoldDB" id="A0A2I1U036"/>
<gene>
    <name evidence="1" type="ORF">CYK19_03515</name>
</gene>